<dbReference type="EMBL" id="MK500393">
    <property type="protein sequence ID" value="QBK88609.1"/>
    <property type="molecule type" value="Genomic_DNA"/>
</dbReference>
<organism evidence="1">
    <name type="scientific">Mimivirus LCMiAC01</name>
    <dbReference type="NCBI Taxonomy" id="2506608"/>
    <lineage>
        <taxon>Viruses</taxon>
        <taxon>Varidnaviria</taxon>
        <taxon>Bamfordvirae</taxon>
        <taxon>Nucleocytoviricota</taxon>
        <taxon>Megaviricetes</taxon>
        <taxon>Imitervirales</taxon>
        <taxon>Mimiviridae</taxon>
        <taxon>Klosneuvirinae</taxon>
    </lineage>
</organism>
<protein>
    <submittedName>
        <fullName evidence="1">Uncharacterized protein</fullName>
    </submittedName>
</protein>
<proteinExistence type="predicted"/>
<sequence length="68" mass="8242">MQRNVDKYGDIWFDWIQEKDTTVFELVKKWLHVMPIMIDINELNIEYKDGNKESMYNFNPGTPYVNIL</sequence>
<name>A0A481YZL1_9VIRU</name>
<gene>
    <name evidence="1" type="ORF">LCMiAC01_02860</name>
</gene>
<evidence type="ECO:0000313" key="1">
    <source>
        <dbReference type="EMBL" id="QBK88609.1"/>
    </source>
</evidence>
<accession>A0A481YZL1</accession>
<reference evidence="1" key="1">
    <citation type="journal article" date="2019" name="MBio">
        <title>Virus Genomes from Deep Sea Sediments Expand the Ocean Megavirome and Support Independent Origins of Viral Gigantism.</title>
        <authorList>
            <person name="Backstrom D."/>
            <person name="Yutin N."/>
            <person name="Jorgensen S.L."/>
            <person name="Dharamshi J."/>
            <person name="Homa F."/>
            <person name="Zaremba-Niedwiedzka K."/>
            <person name="Spang A."/>
            <person name="Wolf Y.I."/>
            <person name="Koonin E.V."/>
            <person name="Ettema T.J."/>
        </authorList>
    </citation>
    <scope>NUCLEOTIDE SEQUENCE</scope>
</reference>